<proteinExistence type="predicted"/>
<protein>
    <submittedName>
        <fullName evidence="3">Uncharacterized protein</fullName>
    </submittedName>
</protein>
<dbReference type="Proteomes" id="UP000245410">
    <property type="component" value="Unassembled WGS sequence"/>
</dbReference>
<feature type="transmembrane region" description="Helical" evidence="2">
    <location>
        <begin position="73"/>
        <end position="91"/>
    </location>
</feature>
<keyword evidence="2" id="KW-0472">Membrane</keyword>
<feature type="transmembrane region" description="Helical" evidence="2">
    <location>
        <begin position="254"/>
        <end position="280"/>
    </location>
</feature>
<comment type="caution">
    <text evidence="3">The sequence shown here is derived from an EMBL/GenBank/DDBJ whole genome shotgun (WGS) entry which is preliminary data.</text>
</comment>
<evidence type="ECO:0000256" key="2">
    <source>
        <dbReference type="SAM" id="Phobius"/>
    </source>
</evidence>
<dbReference type="AlphaFoldDB" id="A0A317CY55"/>
<name>A0A317CY55_9ACTN</name>
<evidence type="ECO:0000313" key="3">
    <source>
        <dbReference type="EMBL" id="PWR07521.1"/>
    </source>
</evidence>
<reference evidence="3 4" key="1">
    <citation type="submission" date="2018-05" db="EMBL/GenBank/DDBJ databases">
        <title>Micromonospora atacamensis sp. nov., a novel actinobacteria isolated from high altitude Atacama Desert soil.</title>
        <authorList>
            <person name="Carro L."/>
            <person name="Golinska P."/>
            <person name="Klenk H.-P."/>
            <person name="Goodfellow M."/>
        </authorList>
    </citation>
    <scope>NUCLEOTIDE SEQUENCE [LARGE SCALE GENOMIC DNA]</scope>
    <source>
        <strain evidence="3 4">5R2A7</strain>
    </source>
</reference>
<keyword evidence="2" id="KW-1133">Transmembrane helix</keyword>
<organism evidence="3 4">
    <name type="scientific">Micromonospora acroterricola</name>
    <dbReference type="NCBI Taxonomy" id="2202421"/>
    <lineage>
        <taxon>Bacteria</taxon>
        <taxon>Bacillati</taxon>
        <taxon>Actinomycetota</taxon>
        <taxon>Actinomycetes</taxon>
        <taxon>Micromonosporales</taxon>
        <taxon>Micromonosporaceae</taxon>
        <taxon>Micromonospora</taxon>
    </lineage>
</organism>
<feature type="transmembrane region" description="Helical" evidence="2">
    <location>
        <begin position="300"/>
        <end position="319"/>
    </location>
</feature>
<keyword evidence="2" id="KW-0812">Transmembrane</keyword>
<dbReference type="RefSeq" id="WP_109818694.1">
    <property type="nucleotide sequence ID" value="NZ_QGKR01000221.1"/>
</dbReference>
<gene>
    <name evidence="3" type="ORF">DKT68_18655</name>
</gene>
<evidence type="ECO:0000256" key="1">
    <source>
        <dbReference type="SAM" id="MobiDB-lite"/>
    </source>
</evidence>
<feature type="transmembrane region" description="Helical" evidence="2">
    <location>
        <begin position="221"/>
        <end position="242"/>
    </location>
</feature>
<dbReference type="EMBL" id="QGKR01000221">
    <property type="protein sequence ID" value="PWR07521.1"/>
    <property type="molecule type" value="Genomic_DNA"/>
</dbReference>
<feature type="transmembrane region" description="Helical" evidence="2">
    <location>
        <begin position="166"/>
        <end position="188"/>
    </location>
</feature>
<feature type="transmembrane region" description="Helical" evidence="2">
    <location>
        <begin position="46"/>
        <end position="66"/>
    </location>
</feature>
<feature type="transmembrane region" description="Helical" evidence="2">
    <location>
        <begin position="136"/>
        <end position="154"/>
    </location>
</feature>
<feature type="compositionally biased region" description="Pro residues" evidence="1">
    <location>
        <begin position="327"/>
        <end position="338"/>
    </location>
</feature>
<dbReference type="OrthoDB" id="3380400at2"/>
<sequence length="355" mass="35707">MRSARPVGLLLSAAAVLLWAIGMTVLQPLTEPIGPWSERLPGNNAYWARDLRFAAIVAVVLGLVLAGRGRRRWSGPAVVLGGLWVAADVAIDRADPVGVEATVLLAAGGCAVLGTLAAILLRRDRRVRPAGADRRALTGAACVAGVLTLVAAGIESPTDREPELNPSAFATGVLLVALTIGAALAAAPARTRARCVLAAGLGVAAVSGVGLIRAIPPGPRSLPELALGAVLLTGVTLLAWDWPGGRPAWRHHALAALAALVGPVAMLLVVSVTMMVLVPIGATLTALAGNSPINAADSDLLVSLAGVLAGLGMALLLAWPPALGYRPDPPSPPGPVGPGGPDGLAGGRPASAERR</sequence>
<feature type="transmembrane region" description="Helical" evidence="2">
    <location>
        <begin position="195"/>
        <end position="215"/>
    </location>
</feature>
<keyword evidence="4" id="KW-1185">Reference proteome</keyword>
<feature type="region of interest" description="Disordered" evidence="1">
    <location>
        <begin position="327"/>
        <end position="355"/>
    </location>
</feature>
<accession>A0A317CY55</accession>
<evidence type="ECO:0000313" key="4">
    <source>
        <dbReference type="Proteomes" id="UP000245410"/>
    </source>
</evidence>
<feature type="transmembrane region" description="Helical" evidence="2">
    <location>
        <begin position="103"/>
        <end position="121"/>
    </location>
</feature>